<dbReference type="AlphaFoldDB" id="A0A8X6T931"/>
<dbReference type="Proteomes" id="UP000887013">
    <property type="component" value="Unassembled WGS sequence"/>
</dbReference>
<comment type="caution">
    <text evidence="1">The sequence shown here is derived from an EMBL/GenBank/DDBJ whole genome shotgun (WGS) entry which is preliminary data.</text>
</comment>
<protein>
    <submittedName>
        <fullName evidence="1">Uncharacterized protein</fullName>
    </submittedName>
</protein>
<dbReference type="EMBL" id="BMAW01098587">
    <property type="protein sequence ID" value="GFS85579.1"/>
    <property type="molecule type" value="Genomic_DNA"/>
</dbReference>
<accession>A0A8X6T931</accession>
<evidence type="ECO:0000313" key="2">
    <source>
        <dbReference type="Proteomes" id="UP000887013"/>
    </source>
</evidence>
<sequence>MAIGLLNGCSTNTRERFDHDLRDNIKRPIRRLNRSGTRLNASRPFGSFKKIVLVSMFGEKCGCNASDCVQINMISIFKEINFQQNNDLKAPWKN</sequence>
<organism evidence="1 2">
    <name type="scientific">Nephila pilipes</name>
    <name type="common">Giant wood spider</name>
    <name type="synonym">Nephila maculata</name>
    <dbReference type="NCBI Taxonomy" id="299642"/>
    <lineage>
        <taxon>Eukaryota</taxon>
        <taxon>Metazoa</taxon>
        <taxon>Ecdysozoa</taxon>
        <taxon>Arthropoda</taxon>
        <taxon>Chelicerata</taxon>
        <taxon>Arachnida</taxon>
        <taxon>Araneae</taxon>
        <taxon>Araneomorphae</taxon>
        <taxon>Entelegynae</taxon>
        <taxon>Araneoidea</taxon>
        <taxon>Nephilidae</taxon>
        <taxon>Nephila</taxon>
    </lineage>
</organism>
<keyword evidence="2" id="KW-1185">Reference proteome</keyword>
<gene>
    <name evidence="1" type="ORF">NPIL_382481</name>
</gene>
<reference evidence="1" key="1">
    <citation type="submission" date="2020-08" db="EMBL/GenBank/DDBJ databases">
        <title>Multicomponent nature underlies the extraordinary mechanical properties of spider dragline silk.</title>
        <authorList>
            <person name="Kono N."/>
            <person name="Nakamura H."/>
            <person name="Mori M."/>
            <person name="Yoshida Y."/>
            <person name="Ohtoshi R."/>
            <person name="Malay A.D."/>
            <person name="Moran D.A.P."/>
            <person name="Tomita M."/>
            <person name="Numata K."/>
            <person name="Arakawa K."/>
        </authorList>
    </citation>
    <scope>NUCLEOTIDE SEQUENCE</scope>
</reference>
<name>A0A8X6T931_NEPPI</name>
<evidence type="ECO:0000313" key="1">
    <source>
        <dbReference type="EMBL" id="GFS85579.1"/>
    </source>
</evidence>
<proteinExistence type="predicted"/>